<evidence type="ECO:0000313" key="4">
    <source>
        <dbReference type="RefSeq" id="XP_040500258.1"/>
    </source>
</evidence>
<dbReference type="GeneID" id="103658773"/>
<feature type="compositionally biased region" description="Basic residues" evidence="2">
    <location>
        <begin position="151"/>
        <end position="167"/>
    </location>
</feature>
<dbReference type="AlphaFoldDB" id="A0A8M1GWZ0"/>
<protein>
    <submittedName>
        <fullName evidence="4">Lysine-specific demethylase RSBN1L isoform X2</fullName>
    </submittedName>
</protein>
<evidence type="ECO:0000256" key="1">
    <source>
        <dbReference type="ARBA" id="ARBA00010560"/>
    </source>
</evidence>
<feature type="region of interest" description="Disordered" evidence="2">
    <location>
        <begin position="586"/>
        <end position="607"/>
    </location>
</feature>
<feature type="compositionally biased region" description="Basic and acidic residues" evidence="2">
    <location>
        <begin position="178"/>
        <end position="204"/>
    </location>
</feature>
<organism evidence="3 4">
    <name type="scientific">Ursus maritimus</name>
    <name type="common">Polar bear</name>
    <name type="synonym">Thalarctos maritimus</name>
    <dbReference type="NCBI Taxonomy" id="29073"/>
    <lineage>
        <taxon>Eukaryota</taxon>
        <taxon>Metazoa</taxon>
        <taxon>Chordata</taxon>
        <taxon>Craniata</taxon>
        <taxon>Vertebrata</taxon>
        <taxon>Euteleostomi</taxon>
        <taxon>Mammalia</taxon>
        <taxon>Eutheria</taxon>
        <taxon>Laurasiatheria</taxon>
        <taxon>Carnivora</taxon>
        <taxon>Caniformia</taxon>
        <taxon>Ursidae</taxon>
        <taxon>Ursus</taxon>
    </lineage>
</organism>
<feature type="compositionally biased region" description="Basic and acidic residues" evidence="2">
    <location>
        <begin position="228"/>
        <end position="242"/>
    </location>
</feature>
<feature type="compositionally biased region" description="Low complexity" evidence="2">
    <location>
        <begin position="128"/>
        <end position="145"/>
    </location>
</feature>
<feature type="compositionally biased region" description="Basic residues" evidence="2">
    <location>
        <begin position="243"/>
        <end position="264"/>
    </location>
</feature>
<feature type="compositionally biased region" description="Basic and acidic residues" evidence="2">
    <location>
        <begin position="211"/>
        <end position="221"/>
    </location>
</feature>
<sequence>MAEPPSPVHGAAAAAAVSEKEPFGKLQPSFRDPPGPLSAKKVRTEERKAPRRLNGEGGSGGNSRQLQPLAAPSPQSYGSPASWSFPGLSAAPSPSSARSSFSFSAGSAVPSSASASSSQPVPRKLLVPPTLLHAQPHHLLLPAAASSANAKPRRPKEKREKERRRHGLGGAGEAGGAAREENGEVKPLSRDKIKDKIKERDKEREKKKHKVMNEIKKENGEVKILLKSGKEKPKTNAEDLQIKKVKKKKKKKHKENEKRKRPKMYSKSIQTICSGLLSDVEDQEAKGILNDNIKDYSGKSLDNKNYDSKIPENMKMEILGKKDIETTTMSNFHAQVKRTYSHGTYRAGPMRQISLVGAVDEEVGDYFPEFLDMLEDSPFLKCTLPWGTLSSLKLESRKDSDDGPIMWVRPGEQMIPVADMPKSPFKRKRTTNEIKNLQYLPRTSEPREMLFEDRTRAHADHIGQGFERQTTAAVGVLKAVHCGEWPAQPRITKDVICFHAEDFLEVVQRMQLDLHEPPLSQCVQWVDDAKLNQLRREGIRYARIQLYDNDIYFIPRNVVHQFKTVSAVCSLAWHVRLKLYHSEEETAQNTATHETGTSPGSTSSGLGPHTDHVICAVSETSLDSNFSDKLHSKSELQQIKHEPVASVRIKEESVNVYIPEKTRAPNNMDGKNVKAKLDHVQFTEFKIDMDSKFGNSNKDLKEELCPGSLISLVDTRQHSSAHSNQDRKDDDVLC</sequence>
<dbReference type="InterPro" id="IPR026306">
    <property type="entry name" value="RSBN1/Dpy-2/CEP530"/>
</dbReference>
<dbReference type="GO" id="GO:0005634">
    <property type="term" value="C:nucleus"/>
    <property type="evidence" value="ECO:0007669"/>
    <property type="project" value="InterPro"/>
</dbReference>
<evidence type="ECO:0000256" key="2">
    <source>
        <dbReference type="SAM" id="MobiDB-lite"/>
    </source>
</evidence>
<name>A0A8M1GWZ0_URSMA</name>
<feature type="compositionally biased region" description="Low complexity" evidence="2">
    <location>
        <begin position="84"/>
        <end position="118"/>
    </location>
</feature>
<feature type="compositionally biased region" description="Polar residues" evidence="2">
    <location>
        <begin position="73"/>
        <end position="82"/>
    </location>
</feature>
<comment type="similarity">
    <text evidence="1">Belongs to the round spermatid basic protein 1 family.</text>
</comment>
<evidence type="ECO:0000313" key="3">
    <source>
        <dbReference type="Proteomes" id="UP000261680"/>
    </source>
</evidence>
<accession>A0A8M1GWZ0</accession>
<dbReference type="RefSeq" id="XP_040500258.1">
    <property type="nucleotide sequence ID" value="XM_040644324.1"/>
</dbReference>
<gene>
    <name evidence="4" type="primary">RSBN1L</name>
</gene>
<dbReference type="CTD" id="222194"/>
<keyword evidence="3" id="KW-1185">Reference proteome</keyword>
<proteinExistence type="inferred from homology"/>
<dbReference type="PANTHER" id="PTHR13354:SF9">
    <property type="entry name" value="LYSINE-SPECIFIC DEMETHYLASE RSBN1L"/>
    <property type="match status" value="1"/>
</dbReference>
<feature type="compositionally biased region" description="Low complexity" evidence="2">
    <location>
        <begin position="595"/>
        <end position="607"/>
    </location>
</feature>
<dbReference type="Proteomes" id="UP000261680">
    <property type="component" value="Unplaced"/>
</dbReference>
<reference evidence="4" key="1">
    <citation type="submission" date="2025-08" db="UniProtKB">
        <authorList>
            <consortium name="RefSeq"/>
        </authorList>
    </citation>
    <scope>IDENTIFICATION</scope>
    <source>
        <tissue evidence="4">Whole blood</tissue>
    </source>
</reference>
<dbReference type="PANTHER" id="PTHR13354">
    <property type="entry name" value="ROUND SPERMATID BASIC PROTEIN 1"/>
    <property type="match status" value="1"/>
</dbReference>
<feature type="region of interest" description="Disordered" evidence="2">
    <location>
        <begin position="1"/>
        <end position="265"/>
    </location>
</feature>